<organism evidence="2 3">
    <name type="scientific">Eumeta variegata</name>
    <name type="common">Bagworm moth</name>
    <name type="synonym">Eumeta japonica</name>
    <dbReference type="NCBI Taxonomy" id="151549"/>
    <lineage>
        <taxon>Eukaryota</taxon>
        <taxon>Metazoa</taxon>
        <taxon>Ecdysozoa</taxon>
        <taxon>Arthropoda</taxon>
        <taxon>Hexapoda</taxon>
        <taxon>Insecta</taxon>
        <taxon>Pterygota</taxon>
        <taxon>Neoptera</taxon>
        <taxon>Endopterygota</taxon>
        <taxon>Lepidoptera</taxon>
        <taxon>Glossata</taxon>
        <taxon>Ditrysia</taxon>
        <taxon>Tineoidea</taxon>
        <taxon>Psychidae</taxon>
        <taxon>Oiketicinae</taxon>
        <taxon>Eumeta</taxon>
    </lineage>
</organism>
<feature type="compositionally biased region" description="Basic and acidic residues" evidence="1">
    <location>
        <begin position="22"/>
        <end position="33"/>
    </location>
</feature>
<name>A0A4C1YWJ2_EUMVA</name>
<evidence type="ECO:0000256" key="1">
    <source>
        <dbReference type="SAM" id="MobiDB-lite"/>
    </source>
</evidence>
<sequence>MARRHFSRSKEIDTVSTPSHSTKGEILSRDADTSPRTVTPRLFKWYFFIIIKLYVFNEEAGARSGRRRVTPALCRVGGARAVCQPVLSSFHAVF</sequence>
<gene>
    <name evidence="2" type="ORF">EVAR_64262_1</name>
</gene>
<keyword evidence="3" id="KW-1185">Reference proteome</keyword>
<comment type="caution">
    <text evidence="2">The sequence shown here is derived from an EMBL/GenBank/DDBJ whole genome shotgun (WGS) entry which is preliminary data.</text>
</comment>
<evidence type="ECO:0000313" key="3">
    <source>
        <dbReference type="Proteomes" id="UP000299102"/>
    </source>
</evidence>
<dbReference type="Proteomes" id="UP000299102">
    <property type="component" value="Unassembled WGS sequence"/>
</dbReference>
<proteinExistence type="predicted"/>
<protein>
    <submittedName>
        <fullName evidence="2">Uncharacterized protein</fullName>
    </submittedName>
</protein>
<feature type="region of interest" description="Disordered" evidence="1">
    <location>
        <begin position="1"/>
        <end position="35"/>
    </location>
</feature>
<accession>A0A4C1YWJ2</accession>
<evidence type="ECO:0000313" key="2">
    <source>
        <dbReference type="EMBL" id="GBP79590.1"/>
    </source>
</evidence>
<dbReference type="AlphaFoldDB" id="A0A4C1YWJ2"/>
<dbReference type="EMBL" id="BGZK01001420">
    <property type="protein sequence ID" value="GBP79590.1"/>
    <property type="molecule type" value="Genomic_DNA"/>
</dbReference>
<reference evidence="2 3" key="1">
    <citation type="journal article" date="2019" name="Commun. Biol.">
        <title>The bagworm genome reveals a unique fibroin gene that provides high tensile strength.</title>
        <authorList>
            <person name="Kono N."/>
            <person name="Nakamura H."/>
            <person name="Ohtoshi R."/>
            <person name="Tomita M."/>
            <person name="Numata K."/>
            <person name="Arakawa K."/>
        </authorList>
    </citation>
    <scope>NUCLEOTIDE SEQUENCE [LARGE SCALE GENOMIC DNA]</scope>
</reference>